<feature type="compositionally biased region" description="Low complexity" evidence="2">
    <location>
        <begin position="331"/>
        <end position="340"/>
    </location>
</feature>
<feature type="compositionally biased region" description="Polar residues" evidence="2">
    <location>
        <begin position="30"/>
        <end position="51"/>
    </location>
</feature>
<dbReference type="AlphaFoldDB" id="W2RKC0"/>
<dbReference type="InParanoid" id="W2RKC0"/>
<proteinExistence type="predicted"/>
<protein>
    <recommendedName>
        <fullName evidence="6">Ubiquitination network signaling protein acrB</fullName>
    </recommendedName>
</protein>
<sequence>MPRPAGARKNQHNNRHENGLVGPGKRVVKQRSSQGLNGIAKSSTPTESLIDSSAPRPSVPTPPISPQPLRSDDPVRAHESETDGPDYAKKWEFTNGNSMAAHKVKHKFSHDVSALQIANTILRSRPACDTISLLIVLLALPSMVLTMVQALFASLTLMPGAGPLSIASVIDVFQGSFGAPSLATMIWVDTAVFLIWICLWNWAQNFALDLAQIHIAITLGNGSSGKSNSANTICFVLMMCLHTGRSRGVRKFVLSNLIPTGLLSETRLAELLHYLPTDADFGDTPGAPSKLRSLFAIHILSQALISFIRRQVTNAQAGTASKSNKRVDPEAAAGSAQAEANLDGGAATASGTDYQPPPPPMLRDAKAQGLTAKKRRRQANHVRSRQPFWAALASTKVHVLREVENKKGLPHAATSQDGYNELPQSDNVWIRNVDPSSIHVEARFTALSYEDQDPTPQESLRPLFVRINGAKWQSVQIDEINDENAVGNWNVEINGLAPNCTYTCTFHDAETGEEFASVMVRTPVLIDKDYPTTMVSTPVQPARPQSPTTTLKNSIASEEGKLAEARRRLGQLKRQHKAALNKADREVDALNARLRSGGDDNKLRQKLLQTERQIRQTEDNTSNLSSALDTLETVPEDETLEWNNRKAAFEEQKRFLAEATEGLVKAKAAADSELACHNNELTSAVARKDRLTSRVTKLNEQHDRIMQANAEGMNEKERKEADNAAKQAEQLHREKELLENISRLNAQLYEAQIQTNNYWREIEIMDKQDQLQRSKLMLQNGPLTPEGELPGTRFMPQSARPFAFGSFNTLPVTTAEAPESPFLAYASTLPNGGRPRSGTNQSIGGLSNFSDDFDDADPIPPPLQENGRKGSGSSRGQNNGSPAHGFMGGAMRSPGRHSPGHIPGSTTW</sequence>
<keyword evidence="5" id="KW-1185">Reference proteome</keyword>
<name>W2RKC0_CYPE1</name>
<evidence type="ECO:0000256" key="2">
    <source>
        <dbReference type="SAM" id="MobiDB-lite"/>
    </source>
</evidence>
<dbReference type="GeneID" id="19975248"/>
<feature type="coiled-coil region" evidence="1">
    <location>
        <begin position="555"/>
        <end position="620"/>
    </location>
</feature>
<feature type="compositionally biased region" description="Pro residues" evidence="2">
    <location>
        <begin position="57"/>
        <end position="66"/>
    </location>
</feature>
<accession>W2RKC0</accession>
<keyword evidence="3" id="KW-1133">Transmembrane helix</keyword>
<keyword evidence="1" id="KW-0175">Coiled coil</keyword>
<evidence type="ECO:0000256" key="3">
    <source>
        <dbReference type="SAM" id="Phobius"/>
    </source>
</evidence>
<feature type="compositionally biased region" description="Low complexity" evidence="2">
    <location>
        <begin position="871"/>
        <end position="881"/>
    </location>
</feature>
<dbReference type="EMBL" id="KB822724">
    <property type="protein sequence ID" value="ETN36922.1"/>
    <property type="molecule type" value="Genomic_DNA"/>
</dbReference>
<dbReference type="STRING" id="1220924.W2RKC0"/>
<feature type="region of interest" description="Disordered" evidence="2">
    <location>
        <begin position="826"/>
        <end position="908"/>
    </location>
</feature>
<dbReference type="OrthoDB" id="4158994at2759"/>
<dbReference type="eggNOG" id="ENOG502QSPS">
    <property type="taxonomic scope" value="Eukaryota"/>
</dbReference>
<feature type="compositionally biased region" description="Basic and acidic residues" evidence="2">
    <location>
        <begin position="70"/>
        <end position="89"/>
    </location>
</feature>
<feature type="region of interest" description="Disordered" evidence="2">
    <location>
        <begin position="316"/>
        <end position="384"/>
    </location>
</feature>
<feature type="region of interest" description="Disordered" evidence="2">
    <location>
        <begin position="1"/>
        <end position="89"/>
    </location>
</feature>
<dbReference type="HOGENOM" id="CLU_005822_0_0_1"/>
<organism evidence="4 5">
    <name type="scientific">Cyphellophora europaea (strain CBS 101466)</name>
    <name type="common">Phialophora europaea</name>
    <dbReference type="NCBI Taxonomy" id="1220924"/>
    <lineage>
        <taxon>Eukaryota</taxon>
        <taxon>Fungi</taxon>
        <taxon>Dikarya</taxon>
        <taxon>Ascomycota</taxon>
        <taxon>Pezizomycotina</taxon>
        <taxon>Eurotiomycetes</taxon>
        <taxon>Chaetothyriomycetidae</taxon>
        <taxon>Chaetothyriales</taxon>
        <taxon>Cyphellophoraceae</taxon>
        <taxon>Cyphellophora</taxon>
    </lineage>
</organism>
<dbReference type="Proteomes" id="UP000030752">
    <property type="component" value="Unassembled WGS sequence"/>
</dbReference>
<feature type="transmembrane region" description="Helical" evidence="3">
    <location>
        <begin position="131"/>
        <end position="157"/>
    </location>
</feature>
<feature type="compositionally biased region" description="Basic residues" evidence="2">
    <location>
        <begin position="372"/>
        <end position="384"/>
    </location>
</feature>
<keyword evidence="3" id="KW-0812">Transmembrane</keyword>
<evidence type="ECO:0000313" key="4">
    <source>
        <dbReference type="EMBL" id="ETN36922.1"/>
    </source>
</evidence>
<reference evidence="4 5" key="1">
    <citation type="submission" date="2013-03" db="EMBL/GenBank/DDBJ databases">
        <title>The Genome Sequence of Phialophora europaea CBS 101466.</title>
        <authorList>
            <consortium name="The Broad Institute Genomics Platform"/>
            <person name="Cuomo C."/>
            <person name="de Hoog S."/>
            <person name="Gorbushina A."/>
            <person name="Walker B."/>
            <person name="Young S.K."/>
            <person name="Zeng Q."/>
            <person name="Gargeya S."/>
            <person name="Fitzgerald M."/>
            <person name="Haas B."/>
            <person name="Abouelleil A."/>
            <person name="Allen A.W."/>
            <person name="Alvarado L."/>
            <person name="Arachchi H.M."/>
            <person name="Berlin A.M."/>
            <person name="Chapman S.B."/>
            <person name="Gainer-Dewar J."/>
            <person name="Goldberg J."/>
            <person name="Griggs A."/>
            <person name="Gujja S."/>
            <person name="Hansen M."/>
            <person name="Howarth C."/>
            <person name="Imamovic A."/>
            <person name="Ireland A."/>
            <person name="Larimer J."/>
            <person name="McCowan C."/>
            <person name="Murphy C."/>
            <person name="Pearson M."/>
            <person name="Poon T.W."/>
            <person name="Priest M."/>
            <person name="Roberts A."/>
            <person name="Saif S."/>
            <person name="Shea T."/>
            <person name="Sisk P."/>
            <person name="Sykes S."/>
            <person name="Wortman J."/>
            <person name="Nusbaum C."/>
            <person name="Birren B."/>
        </authorList>
    </citation>
    <scope>NUCLEOTIDE SEQUENCE [LARGE SCALE GENOMIC DNA]</scope>
    <source>
        <strain evidence="4 5">CBS 101466</strain>
    </source>
</reference>
<feature type="coiled-coil region" evidence="1">
    <location>
        <begin position="681"/>
        <end position="754"/>
    </location>
</feature>
<evidence type="ECO:0000313" key="5">
    <source>
        <dbReference type="Proteomes" id="UP000030752"/>
    </source>
</evidence>
<evidence type="ECO:0008006" key="6">
    <source>
        <dbReference type="Google" id="ProtNLM"/>
    </source>
</evidence>
<feature type="compositionally biased region" description="Polar residues" evidence="2">
    <location>
        <begin position="837"/>
        <end position="850"/>
    </location>
</feature>
<dbReference type="VEuPathDB" id="FungiDB:HMPREF1541_07909"/>
<evidence type="ECO:0000256" key="1">
    <source>
        <dbReference type="SAM" id="Coils"/>
    </source>
</evidence>
<keyword evidence="3" id="KW-0472">Membrane</keyword>
<gene>
    <name evidence="4" type="ORF">HMPREF1541_07909</name>
</gene>
<dbReference type="RefSeq" id="XP_008720454.1">
    <property type="nucleotide sequence ID" value="XM_008722232.1"/>
</dbReference>